<dbReference type="Proteomes" id="UP000013827">
    <property type="component" value="Unassembled WGS sequence"/>
</dbReference>
<dbReference type="KEGG" id="ehx:EMIHUDRAFT_447819"/>
<evidence type="ECO:0000313" key="1">
    <source>
        <dbReference type="EnsemblProtists" id="EOD23107"/>
    </source>
</evidence>
<keyword evidence="2" id="KW-1185">Reference proteome</keyword>
<dbReference type="GeneID" id="17268654"/>
<organism evidence="1 2">
    <name type="scientific">Emiliania huxleyi (strain CCMP1516)</name>
    <dbReference type="NCBI Taxonomy" id="280463"/>
    <lineage>
        <taxon>Eukaryota</taxon>
        <taxon>Haptista</taxon>
        <taxon>Haptophyta</taxon>
        <taxon>Prymnesiophyceae</taxon>
        <taxon>Isochrysidales</taxon>
        <taxon>Noelaerhabdaceae</taxon>
        <taxon>Emiliania</taxon>
    </lineage>
</organism>
<evidence type="ECO:0000313" key="2">
    <source>
        <dbReference type="Proteomes" id="UP000013827"/>
    </source>
</evidence>
<name>A0A0D3JHX2_EMIH1</name>
<proteinExistence type="predicted"/>
<dbReference type="AlphaFoldDB" id="A0A0D3JHX2"/>
<dbReference type="EnsemblProtists" id="EOD23107">
    <property type="protein sequence ID" value="EOD23107"/>
    <property type="gene ID" value="EMIHUDRAFT_447819"/>
</dbReference>
<protein>
    <submittedName>
        <fullName evidence="1">Uncharacterized protein</fullName>
    </submittedName>
</protein>
<reference evidence="1" key="2">
    <citation type="submission" date="2024-10" db="UniProtKB">
        <authorList>
            <consortium name="EnsemblProtists"/>
        </authorList>
    </citation>
    <scope>IDENTIFICATION</scope>
</reference>
<reference evidence="2" key="1">
    <citation type="journal article" date="2013" name="Nature">
        <title>Pan genome of the phytoplankton Emiliania underpins its global distribution.</title>
        <authorList>
            <person name="Read B.A."/>
            <person name="Kegel J."/>
            <person name="Klute M.J."/>
            <person name="Kuo A."/>
            <person name="Lefebvre S.C."/>
            <person name="Maumus F."/>
            <person name="Mayer C."/>
            <person name="Miller J."/>
            <person name="Monier A."/>
            <person name="Salamov A."/>
            <person name="Young J."/>
            <person name="Aguilar M."/>
            <person name="Claverie J.M."/>
            <person name="Frickenhaus S."/>
            <person name="Gonzalez K."/>
            <person name="Herman E.K."/>
            <person name="Lin Y.C."/>
            <person name="Napier J."/>
            <person name="Ogata H."/>
            <person name="Sarno A.F."/>
            <person name="Shmutz J."/>
            <person name="Schroeder D."/>
            <person name="de Vargas C."/>
            <person name="Verret F."/>
            <person name="von Dassow P."/>
            <person name="Valentin K."/>
            <person name="Van de Peer Y."/>
            <person name="Wheeler G."/>
            <person name="Dacks J.B."/>
            <person name="Delwiche C.F."/>
            <person name="Dyhrman S.T."/>
            <person name="Glockner G."/>
            <person name="John U."/>
            <person name="Richards T."/>
            <person name="Worden A.Z."/>
            <person name="Zhang X."/>
            <person name="Grigoriev I.V."/>
            <person name="Allen A.E."/>
            <person name="Bidle K."/>
            <person name="Borodovsky M."/>
            <person name="Bowler C."/>
            <person name="Brownlee C."/>
            <person name="Cock J.M."/>
            <person name="Elias M."/>
            <person name="Gladyshev V.N."/>
            <person name="Groth M."/>
            <person name="Guda C."/>
            <person name="Hadaegh A."/>
            <person name="Iglesias-Rodriguez M.D."/>
            <person name="Jenkins J."/>
            <person name="Jones B.M."/>
            <person name="Lawson T."/>
            <person name="Leese F."/>
            <person name="Lindquist E."/>
            <person name="Lobanov A."/>
            <person name="Lomsadze A."/>
            <person name="Malik S.B."/>
            <person name="Marsh M.E."/>
            <person name="Mackinder L."/>
            <person name="Mock T."/>
            <person name="Mueller-Roeber B."/>
            <person name="Pagarete A."/>
            <person name="Parker M."/>
            <person name="Probert I."/>
            <person name="Quesneville H."/>
            <person name="Raines C."/>
            <person name="Rensing S.A."/>
            <person name="Riano-Pachon D.M."/>
            <person name="Richier S."/>
            <person name="Rokitta S."/>
            <person name="Shiraiwa Y."/>
            <person name="Soanes D.M."/>
            <person name="van der Giezen M."/>
            <person name="Wahlund T.M."/>
            <person name="Williams B."/>
            <person name="Wilson W."/>
            <person name="Wolfe G."/>
            <person name="Wurch L.L."/>
        </authorList>
    </citation>
    <scope>NUCLEOTIDE SEQUENCE</scope>
</reference>
<sequence length="239" mass="26297">MTEASAVIEALQASENRQEQLLVLQQSWRCAEAAPMTLPEAEVLLSKLAKLTTLREQHELLQLADGERRAVAALEVAVAPVMMMPPVLRSLLKAIQRHSGTSGFDCGTWAPALAHSFDELERGCFISASQAAELMAAVLATDPKPLSAYWHVVCSRVVDKWNLNEREHSQVCCYYGWDAPYALRIVGDTPLDDKITLQNKVAGSVCLDDCADGSPLFTCSSCKNRLHSRCCHSWVLAKE</sequence>
<dbReference type="HOGENOM" id="CLU_1162945_0_0_1"/>
<accession>A0A0D3JHX2</accession>
<dbReference type="PaxDb" id="2903-EOD23107"/>
<dbReference type="RefSeq" id="XP_005775536.1">
    <property type="nucleotide sequence ID" value="XM_005775479.1"/>
</dbReference>